<dbReference type="Proteomes" id="UP000092565">
    <property type="component" value="Chromosome"/>
</dbReference>
<keyword evidence="2" id="KW-1185">Reference proteome</keyword>
<sequence>MPLTHSFSPLKRSLGIFGPHVYKTPWPLASSEFEHLDPAAFL</sequence>
<evidence type="ECO:0000313" key="1">
    <source>
        <dbReference type="EMBL" id="ANP35100.1"/>
    </source>
</evidence>
<reference evidence="1 2" key="1">
    <citation type="submission" date="2016-04" db="EMBL/GenBank/DDBJ databases">
        <authorList>
            <person name="Evans L.H."/>
            <person name="Alamgir A."/>
            <person name="Owens N."/>
            <person name="Weber N.D."/>
            <person name="Virtaneva K."/>
            <person name="Barbian K."/>
            <person name="Babar A."/>
            <person name="Rosenke K."/>
        </authorList>
    </citation>
    <scope>NUCLEOTIDE SEQUENCE [LARGE SCALE GENOMIC DNA]</scope>
    <source>
        <strain evidence="1 2">JL2886</strain>
    </source>
</reference>
<evidence type="ECO:0000313" key="2">
    <source>
        <dbReference type="Proteomes" id="UP000092565"/>
    </source>
</evidence>
<dbReference type="AlphaFoldDB" id="A0A1B0ZLU3"/>
<dbReference type="EMBL" id="CP015124">
    <property type="protein sequence ID" value="ANP35100.1"/>
    <property type="molecule type" value="Genomic_DNA"/>
</dbReference>
<gene>
    <name evidence="1" type="ORF">JL2886_00166</name>
</gene>
<accession>A0A1B0ZLU3</accession>
<organism evidence="1 2">
    <name type="scientific">Phaeobacter gallaeciensis</name>
    <dbReference type="NCBI Taxonomy" id="60890"/>
    <lineage>
        <taxon>Bacteria</taxon>
        <taxon>Pseudomonadati</taxon>
        <taxon>Pseudomonadota</taxon>
        <taxon>Alphaproteobacteria</taxon>
        <taxon>Rhodobacterales</taxon>
        <taxon>Roseobacteraceae</taxon>
        <taxon>Phaeobacter</taxon>
    </lineage>
</organism>
<protein>
    <submittedName>
        <fullName evidence="1">Uncharacterized protein</fullName>
    </submittedName>
</protein>
<name>A0A1B0ZLU3_9RHOB</name>
<proteinExistence type="predicted"/>